<reference evidence="2" key="1">
    <citation type="journal article" date="2014" name="Int. J. Syst. Evol. Microbiol.">
        <title>Complete genome sequence of Corynebacterium casei LMG S-19264T (=DSM 44701T), isolated from a smear-ripened cheese.</title>
        <authorList>
            <consortium name="US DOE Joint Genome Institute (JGI-PGF)"/>
            <person name="Walter F."/>
            <person name="Albersmeier A."/>
            <person name="Kalinowski J."/>
            <person name="Ruckert C."/>
        </authorList>
    </citation>
    <scope>NUCLEOTIDE SEQUENCE</scope>
    <source>
        <strain evidence="2">CCM 7905</strain>
    </source>
</reference>
<dbReference type="RefSeq" id="WP_188545830.1">
    <property type="nucleotide sequence ID" value="NZ_BMCU01000003.1"/>
</dbReference>
<reference evidence="2" key="2">
    <citation type="submission" date="2020-09" db="EMBL/GenBank/DDBJ databases">
        <authorList>
            <person name="Sun Q."/>
            <person name="Sedlacek I."/>
        </authorList>
    </citation>
    <scope>NUCLEOTIDE SEQUENCE</scope>
    <source>
        <strain evidence="2">CCM 7905</strain>
    </source>
</reference>
<evidence type="ECO:0000313" key="3">
    <source>
        <dbReference type="Proteomes" id="UP000654257"/>
    </source>
</evidence>
<dbReference type="EMBL" id="BMCU01000003">
    <property type="protein sequence ID" value="GGG15576.1"/>
    <property type="molecule type" value="Genomic_DNA"/>
</dbReference>
<evidence type="ECO:0000313" key="2">
    <source>
        <dbReference type="EMBL" id="GGG15576.1"/>
    </source>
</evidence>
<evidence type="ECO:0000256" key="1">
    <source>
        <dbReference type="SAM" id="MobiDB-lite"/>
    </source>
</evidence>
<keyword evidence="3" id="KW-1185">Reference proteome</keyword>
<name>A0A917FZS9_9NOCA</name>
<accession>A0A917FZS9</accession>
<protein>
    <submittedName>
        <fullName evidence="2">Uncharacterized protein</fullName>
    </submittedName>
</protein>
<dbReference type="Proteomes" id="UP000654257">
    <property type="component" value="Unassembled WGS sequence"/>
</dbReference>
<proteinExistence type="predicted"/>
<dbReference type="AlphaFoldDB" id="A0A917FZS9"/>
<comment type="caution">
    <text evidence="2">The sequence shown here is derived from an EMBL/GenBank/DDBJ whole genome shotgun (WGS) entry which is preliminary data.</text>
</comment>
<sequence>MTRPRQIAPLRPHRPPVVLREDPPQEGQRLRLHRLLMDRRRRLRLLRRMVRRRRLRLLRRMVAAGSACSGGWFDAAGSACSGGWFDAAGSACSGGWFDAAGSACTSGCRVHPAGTARRMHAVGPIE</sequence>
<feature type="region of interest" description="Disordered" evidence="1">
    <location>
        <begin position="1"/>
        <end position="24"/>
    </location>
</feature>
<organism evidence="2 3">
    <name type="scientific">Rhodococcoides trifolii</name>
    <dbReference type="NCBI Taxonomy" id="908250"/>
    <lineage>
        <taxon>Bacteria</taxon>
        <taxon>Bacillati</taxon>
        <taxon>Actinomycetota</taxon>
        <taxon>Actinomycetes</taxon>
        <taxon>Mycobacteriales</taxon>
        <taxon>Nocardiaceae</taxon>
        <taxon>Rhodococcoides</taxon>
    </lineage>
</organism>
<gene>
    <name evidence="2" type="ORF">GCM10007304_32100</name>
</gene>